<dbReference type="Pfam" id="PF13843">
    <property type="entry name" value="DDE_Tnp_1_7"/>
    <property type="match status" value="1"/>
</dbReference>
<organism evidence="2 3">
    <name type="scientific">Ignelater luminosus</name>
    <name type="common">Cucubano</name>
    <name type="synonym">Pyrophorus luminosus</name>
    <dbReference type="NCBI Taxonomy" id="2038154"/>
    <lineage>
        <taxon>Eukaryota</taxon>
        <taxon>Metazoa</taxon>
        <taxon>Ecdysozoa</taxon>
        <taxon>Arthropoda</taxon>
        <taxon>Hexapoda</taxon>
        <taxon>Insecta</taxon>
        <taxon>Pterygota</taxon>
        <taxon>Neoptera</taxon>
        <taxon>Endopterygota</taxon>
        <taxon>Coleoptera</taxon>
        <taxon>Polyphaga</taxon>
        <taxon>Elateriformia</taxon>
        <taxon>Elateroidea</taxon>
        <taxon>Elateridae</taxon>
        <taxon>Agrypninae</taxon>
        <taxon>Pyrophorini</taxon>
        <taxon>Ignelater</taxon>
    </lineage>
</organism>
<feature type="domain" description="PiggyBac transposable element-derived protein" evidence="1">
    <location>
        <begin position="55"/>
        <end position="134"/>
    </location>
</feature>
<dbReference type="InterPro" id="IPR029526">
    <property type="entry name" value="PGBD"/>
</dbReference>
<reference evidence="2" key="1">
    <citation type="submission" date="2019-08" db="EMBL/GenBank/DDBJ databases">
        <title>The genome of the North American firefly Photinus pyralis.</title>
        <authorList>
            <consortium name="Photinus pyralis genome working group"/>
            <person name="Fallon T.R."/>
            <person name="Sander Lower S.E."/>
            <person name="Weng J.-K."/>
        </authorList>
    </citation>
    <scope>NUCLEOTIDE SEQUENCE</scope>
    <source>
        <strain evidence="2">TRF0915ILg1</strain>
        <tissue evidence="2">Whole body</tissue>
    </source>
</reference>
<dbReference type="PANTHER" id="PTHR46599:SF3">
    <property type="entry name" value="PIGGYBAC TRANSPOSABLE ELEMENT-DERIVED PROTEIN 4"/>
    <property type="match status" value="1"/>
</dbReference>
<name>A0A8K0G3C7_IGNLU</name>
<protein>
    <recommendedName>
        <fullName evidence="1">PiggyBac transposable element-derived protein domain-containing protein</fullName>
    </recommendedName>
</protein>
<dbReference type="PANTHER" id="PTHR46599">
    <property type="entry name" value="PIGGYBAC TRANSPOSABLE ELEMENT-DERIVED PROTEIN 4"/>
    <property type="match status" value="1"/>
</dbReference>
<dbReference type="AlphaFoldDB" id="A0A8K0G3C7"/>
<evidence type="ECO:0000259" key="1">
    <source>
        <dbReference type="Pfam" id="PF13843"/>
    </source>
</evidence>
<sequence length="134" mass="16238">MTTERKMYDLQNKDHVDELLKMLDDNDKNDITEYFSDESDTDGEDQFINNINTLSLEEFWNNIERFSLIMSIKRFKFIIRCLRFDDCLTRQERKKQDRLAAVQEIFTQFVRNCQKNYWLGENVTLDEKLEAFRG</sequence>
<evidence type="ECO:0000313" key="2">
    <source>
        <dbReference type="EMBL" id="KAF2884339.1"/>
    </source>
</evidence>
<dbReference type="Proteomes" id="UP000801492">
    <property type="component" value="Unassembled WGS sequence"/>
</dbReference>
<accession>A0A8K0G3C7</accession>
<proteinExistence type="predicted"/>
<dbReference type="OrthoDB" id="6782332at2759"/>
<gene>
    <name evidence="2" type="ORF">ILUMI_21829</name>
</gene>
<comment type="caution">
    <text evidence="2">The sequence shown here is derived from an EMBL/GenBank/DDBJ whole genome shotgun (WGS) entry which is preliminary data.</text>
</comment>
<evidence type="ECO:0000313" key="3">
    <source>
        <dbReference type="Proteomes" id="UP000801492"/>
    </source>
</evidence>
<keyword evidence="3" id="KW-1185">Reference proteome</keyword>
<dbReference type="EMBL" id="VTPC01090181">
    <property type="protein sequence ID" value="KAF2884339.1"/>
    <property type="molecule type" value="Genomic_DNA"/>
</dbReference>